<feature type="transmembrane region" description="Helical" evidence="6">
    <location>
        <begin position="447"/>
        <end position="466"/>
    </location>
</feature>
<evidence type="ECO:0000256" key="4">
    <source>
        <dbReference type="ARBA" id="ARBA00022679"/>
    </source>
</evidence>
<feature type="transmembrane region" description="Helical" evidence="6">
    <location>
        <begin position="828"/>
        <end position="849"/>
    </location>
</feature>
<dbReference type="PANTHER" id="PTHR43179:SF12">
    <property type="entry name" value="GALACTOFURANOSYLTRANSFERASE GLFT2"/>
    <property type="match status" value="1"/>
</dbReference>
<feature type="transmembrane region" description="Helical" evidence="6">
    <location>
        <begin position="524"/>
        <end position="543"/>
    </location>
</feature>
<dbReference type="EMBL" id="CP002801">
    <property type="protein sequence ID" value="AEH08586.1"/>
    <property type="molecule type" value="Genomic_DNA"/>
</dbReference>
<feature type="compositionally biased region" description="Pro residues" evidence="5">
    <location>
        <begin position="1"/>
        <end position="11"/>
    </location>
</feature>
<dbReference type="KEGG" id="fsy:FsymDg_1084"/>
<name>F8AYS9_9ACTN</name>
<dbReference type="HOGENOM" id="CLU_005856_0_0_11"/>
<evidence type="ECO:0000256" key="1">
    <source>
        <dbReference type="ARBA" id="ARBA00004776"/>
    </source>
</evidence>
<keyword evidence="3" id="KW-0328">Glycosyltransferase</keyword>
<evidence type="ECO:0000256" key="5">
    <source>
        <dbReference type="SAM" id="MobiDB-lite"/>
    </source>
</evidence>
<feature type="transmembrane region" description="Helical" evidence="6">
    <location>
        <begin position="549"/>
        <end position="568"/>
    </location>
</feature>
<dbReference type="InterPro" id="IPR029044">
    <property type="entry name" value="Nucleotide-diphossugar_trans"/>
</dbReference>
<keyword evidence="6" id="KW-0812">Transmembrane</keyword>
<feature type="compositionally biased region" description="Basic and acidic residues" evidence="5">
    <location>
        <begin position="53"/>
        <end position="66"/>
    </location>
</feature>
<dbReference type="RefSeq" id="WP_013872564.1">
    <property type="nucleotide sequence ID" value="NC_015656.1"/>
</dbReference>
<keyword evidence="4" id="KW-0808">Transferase</keyword>
<feature type="compositionally biased region" description="Basic and acidic residues" evidence="5">
    <location>
        <begin position="308"/>
        <end position="319"/>
    </location>
</feature>
<keyword evidence="6" id="KW-0472">Membrane</keyword>
<dbReference type="AlphaFoldDB" id="F8AYS9"/>
<organism evidence="7 8">
    <name type="scientific">Candidatus Protofrankia datiscae</name>
    <dbReference type="NCBI Taxonomy" id="2716812"/>
    <lineage>
        <taxon>Bacteria</taxon>
        <taxon>Bacillati</taxon>
        <taxon>Actinomycetota</taxon>
        <taxon>Actinomycetes</taxon>
        <taxon>Frankiales</taxon>
        <taxon>Frankiaceae</taxon>
        <taxon>Protofrankia</taxon>
    </lineage>
</organism>
<protein>
    <recommendedName>
        <fullName evidence="9">Glycosyl transferase family 2</fullName>
    </recommendedName>
</protein>
<comment type="similarity">
    <text evidence="2">Belongs to the glycosyltransferase 2 family.</text>
</comment>
<dbReference type="GO" id="GO:0016757">
    <property type="term" value="F:glycosyltransferase activity"/>
    <property type="evidence" value="ECO:0007669"/>
    <property type="project" value="UniProtKB-KW"/>
</dbReference>
<dbReference type="Proteomes" id="UP000001549">
    <property type="component" value="Chromosome"/>
</dbReference>
<feature type="transmembrane region" description="Helical" evidence="6">
    <location>
        <begin position="495"/>
        <end position="517"/>
    </location>
</feature>
<proteinExistence type="inferred from homology"/>
<keyword evidence="6" id="KW-1133">Transmembrane helix</keyword>
<keyword evidence="8" id="KW-1185">Reference proteome</keyword>
<evidence type="ECO:0008006" key="9">
    <source>
        <dbReference type="Google" id="ProtNLM"/>
    </source>
</evidence>
<feature type="transmembrane region" description="Helical" evidence="6">
    <location>
        <begin position="688"/>
        <end position="713"/>
    </location>
</feature>
<evidence type="ECO:0000256" key="3">
    <source>
        <dbReference type="ARBA" id="ARBA00022676"/>
    </source>
</evidence>
<dbReference type="SUPFAM" id="SSF53448">
    <property type="entry name" value="Nucleotide-diphospho-sugar transferases"/>
    <property type="match status" value="1"/>
</dbReference>
<accession>F8AYS9</accession>
<dbReference type="STRING" id="656024.FsymDg_1084"/>
<comment type="pathway">
    <text evidence="1">Cell wall biogenesis; cell wall polysaccharide biosynthesis.</text>
</comment>
<feature type="transmembrane region" description="Helical" evidence="6">
    <location>
        <begin position="800"/>
        <end position="821"/>
    </location>
</feature>
<evidence type="ECO:0000313" key="7">
    <source>
        <dbReference type="EMBL" id="AEH08586.1"/>
    </source>
</evidence>
<dbReference type="Pfam" id="PF13641">
    <property type="entry name" value="Glyco_tranf_2_3"/>
    <property type="match status" value="1"/>
</dbReference>
<feature type="region of interest" description="Disordered" evidence="5">
    <location>
        <begin position="289"/>
        <end position="319"/>
    </location>
</feature>
<evidence type="ECO:0000256" key="2">
    <source>
        <dbReference type="ARBA" id="ARBA00006739"/>
    </source>
</evidence>
<gene>
    <name evidence="7" type="ordered locus">FsymDg_1084</name>
</gene>
<dbReference type="eggNOG" id="COG1216">
    <property type="taxonomic scope" value="Bacteria"/>
</dbReference>
<dbReference type="PANTHER" id="PTHR43179">
    <property type="entry name" value="RHAMNOSYLTRANSFERASE WBBL"/>
    <property type="match status" value="1"/>
</dbReference>
<feature type="transmembrane region" description="Helical" evidence="6">
    <location>
        <begin position="405"/>
        <end position="426"/>
    </location>
</feature>
<feature type="transmembrane region" description="Helical" evidence="6">
    <location>
        <begin position="648"/>
        <end position="668"/>
    </location>
</feature>
<feature type="region of interest" description="Disordered" evidence="5">
    <location>
        <begin position="53"/>
        <end position="73"/>
    </location>
</feature>
<dbReference type="Gene3D" id="3.90.550.10">
    <property type="entry name" value="Spore Coat Polysaccharide Biosynthesis Protein SpsA, Chain A"/>
    <property type="match status" value="1"/>
</dbReference>
<reference evidence="7 8" key="1">
    <citation type="submission" date="2011-05" db="EMBL/GenBank/DDBJ databases">
        <title>Complete sequence of chromosome of Frankia symbiont of Datisca glomerata.</title>
        <authorList>
            <consortium name="US DOE Joint Genome Institute"/>
            <person name="Lucas S."/>
            <person name="Han J."/>
            <person name="Lapidus A."/>
            <person name="Cheng J.-F."/>
            <person name="Goodwin L."/>
            <person name="Pitluck S."/>
            <person name="Peters L."/>
            <person name="Mikhailova N."/>
            <person name="Chertkov O."/>
            <person name="Teshima H."/>
            <person name="Han C."/>
            <person name="Tapia R."/>
            <person name="Land M."/>
            <person name="Hauser L."/>
            <person name="Kyrpides N."/>
            <person name="Ivanova N."/>
            <person name="Pagani I."/>
            <person name="Berry A."/>
            <person name="Pawlowski K."/>
            <person name="Persson T."/>
            <person name="Vanden Heuvel B."/>
            <person name="Benson D."/>
            <person name="Woyke T."/>
        </authorList>
    </citation>
    <scope>NUCLEOTIDE SEQUENCE [LARGE SCALE GENOMIC DNA]</scope>
    <source>
        <strain evidence="8">4085684</strain>
    </source>
</reference>
<feature type="region of interest" description="Disordered" evidence="5">
    <location>
        <begin position="1"/>
        <end position="34"/>
    </location>
</feature>
<evidence type="ECO:0000313" key="8">
    <source>
        <dbReference type="Proteomes" id="UP000001549"/>
    </source>
</evidence>
<feature type="transmembrane region" description="Helical" evidence="6">
    <location>
        <begin position="722"/>
        <end position="739"/>
    </location>
</feature>
<feature type="transmembrane region" description="Helical" evidence="6">
    <location>
        <begin position="861"/>
        <end position="883"/>
    </location>
</feature>
<evidence type="ECO:0000256" key="6">
    <source>
        <dbReference type="SAM" id="Phobius"/>
    </source>
</evidence>
<sequence>MTATGPSPPSAERPVADTGDPGSLASGPAVGGQAVDGYGRVEVVAIVVAADQGRGRAGRERSDHAAPDAATGPGLARTLRALGQQTRRPDHVVVVDVSGGPAARRARIPDSPQVLIRTMPPGTGYGAAVAAALASRTGQANRPDRTGQATGTPDFLWLLRHDSVPALDTLERLLTYAALDPSAAVLGPKVLDWADPKLIVEAGATVDSAGRRVTGIGPGEIDAGQHDAVRDVLAVSDAGALVRGPAWRRLGGFDPRLRAAAGLDFCWRVWRAGMRVVVVPPAVIHAARPGGHRVPARGQRPGGRAGHRGQDSHRGHGSYRDLRREELRVRMANISAGPLVPAWLGLVPAALVRGAALAAVGQPRQGLDEVAAAATVMGRPGWLWRARRRRAVSARVPARRLRTLLAARGGPLGAVRTFLRTFAALIPRAPARRRGRGGPPVWAQRPALALAGALAVVSLIAARFMLGPGWGPGTAACRIPGTGVSLPLPDGARDLWSVALAGWPGGAAGAVSAGSVVSGPTDTGLWLLPLAVLATVLGGRPWLAADIVLLGGPALAALAAYAACGHLGPARTVPARTGSAHTASGRAVAGRAVPGDGVPSGGAVQAVSGGGASGAGGPRPPRTPVRVIVAAGYALSPPMSWAVAAARVDVVFALVLLPGLLTAAAALVTQPGTGRATWPTARRLALRLLAVVACAPALLLSAVVGLTGAVVLLRRPHRPHRLAQVLAVAVAGSLPWWPWRDLLPGWRRLVGAAVEVPGALPGTGAGGRDVTGAMADALPDWLGAAMSAAGPPAGLSGGHVAGLAAVLVPVALAGAAGAVRAETRGPALAAWGVVAVGLAGAAVESYLGVAGRAGEPAAAQLAVAVTGMLAACALSVTGVRGMLRRHRPGWRHVTALSLGGAVAASPFTGALMVADAGQVAAGAAARTGGMVVSALAAAQLSGPDARVLILRQPARDAPIGYTLTDARGPRLDITFGAMSAAGGAAVGVVVADLVTGRATAAGGLTALAVGAVVVPAAGAAPSLVAALDAVPGLVREQVADDAVVWRRLPAGPAGSPR</sequence>